<keyword evidence="9" id="KW-0472">Membrane</keyword>
<dbReference type="CDD" id="cd00010">
    <property type="entry name" value="AAI_LTSS"/>
    <property type="match status" value="1"/>
</dbReference>
<evidence type="ECO:0000256" key="8">
    <source>
        <dbReference type="ARBA" id="ARBA00023288"/>
    </source>
</evidence>
<organism evidence="11 12">
    <name type="scientific">Forsythia ovata</name>
    <dbReference type="NCBI Taxonomy" id="205694"/>
    <lineage>
        <taxon>Eukaryota</taxon>
        <taxon>Viridiplantae</taxon>
        <taxon>Streptophyta</taxon>
        <taxon>Embryophyta</taxon>
        <taxon>Tracheophyta</taxon>
        <taxon>Spermatophyta</taxon>
        <taxon>Magnoliopsida</taxon>
        <taxon>eudicotyledons</taxon>
        <taxon>Gunneridae</taxon>
        <taxon>Pentapetalae</taxon>
        <taxon>asterids</taxon>
        <taxon>lamiids</taxon>
        <taxon>Lamiales</taxon>
        <taxon>Oleaceae</taxon>
        <taxon>Forsythieae</taxon>
        <taxon>Forsythia</taxon>
    </lineage>
</organism>
<keyword evidence="9" id="KW-1133">Transmembrane helix</keyword>
<keyword evidence="5" id="KW-0732">Signal</keyword>
<dbReference type="SUPFAM" id="SSF47699">
    <property type="entry name" value="Bifunctional inhibitor/lipid-transfer protein/seed storage 2S albumin"/>
    <property type="match status" value="1"/>
</dbReference>
<protein>
    <submittedName>
        <fullName evidence="11">Non-specific lipid transfer protein GPI-anchored 1</fullName>
    </submittedName>
</protein>
<keyword evidence="4" id="KW-0336">GPI-anchor</keyword>
<keyword evidence="9" id="KW-0812">Transmembrane</keyword>
<evidence type="ECO:0000256" key="5">
    <source>
        <dbReference type="ARBA" id="ARBA00022729"/>
    </source>
</evidence>
<proteinExistence type="inferred from homology"/>
<evidence type="ECO:0000259" key="10">
    <source>
        <dbReference type="Pfam" id="PF14368"/>
    </source>
</evidence>
<evidence type="ECO:0000256" key="3">
    <source>
        <dbReference type="ARBA" id="ARBA00022475"/>
    </source>
</evidence>
<keyword evidence="6" id="KW-1015">Disulfide bond</keyword>
<reference evidence="12" key="1">
    <citation type="submission" date="2024-07" db="EMBL/GenBank/DDBJ databases">
        <title>Two chromosome-level genome assemblies of Korean endemic species Abeliophyllum distichum and Forsythia ovata (Oleaceae).</title>
        <authorList>
            <person name="Jang H."/>
        </authorList>
    </citation>
    <scope>NUCLEOTIDE SEQUENCE [LARGE SCALE GENOMIC DNA]</scope>
</reference>
<dbReference type="InterPro" id="IPR043325">
    <property type="entry name" value="LTSS"/>
</dbReference>
<evidence type="ECO:0000256" key="2">
    <source>
        <dbReference type="ARBA" id="ARBA00009748"/>
    </source>
</evidence>
<comment type="subcellular location">
    <subcellularLocation>
        <location evidence="1">Cell membrane</location>
        <topology evidence="1">Lipid-anchor</topology>
        <topology evidence="1">GPI-anchor</topology>
    </subcellularLocation>
</comment>
<evidence type="ECO:0000256" key="1">
    <source>
        <dbReference type="ARBA" id="ARBA00004609"/>
    </source>
</evidence>
<dbReference type="GO" id="GO:0098552">
    <property type="term" value="C:side of membrane"/>
    <property type="evidence" value="ECO:0007669"/>
    <property type="project" value="UniProtKB-KW"/>
</dbReference>
<sequence length="208" mass="22213">MIHAKDKELTEALIKLLKAHDLLVKLGVPGYADPKVEQGNGRCGDELFLLGDTSLTEQCSKEFQKLSPCIPFATAKAAAPTNDCCDMAASARESHPACLCYIILQIHNGSNPEIKNLGVQEARLIQLPSACKLANTSISNCPKYLGLPPNSPGAAIFTNSSNAQAGTSSQTTSDSSNGFWYQPQIAGLTMAIAMAIFLYAFPLGLLFY</sequence>
<evidence type="ECO:0000256" key="4">
    <source>
        <dbReference type="ARBA" id="ARBA00022622"/>
    </source>
</evidence>
<evidence type="ECO:0000256" key="6">
    <source>
        <dbReference type="ARBA" id="ARBA00023157"/>
    </source>
</evidence>
<evidence type="ECO:0000256" key="7">
    <source>
        <dbReference type="ARBA" id="ARBA00023180"/>
    </source>
</evidence>
<dbReference type="EMBL" id="JBFOLJ010000001">
    <property type="protein sequence ID" value="KAL2559945.1"/>
    <property type="molecule type" value="Genomic_DNA"/>
</dbReference>
<keyword evidence="8" id="KW-0449">Lipoprotein</keyword>
<comment type="caution">
    <text evidence="11">The sequence shown here is derived from an EMBL/GenBank/DDBJ whole genome shotgun (WGS) entry which is preliminary data.</text>
</comment>
<gene>
    <name evidence="11" type="ORF">Fot_04684</name>
</gene>
<feature type="transmembrane region" description="Helical" evidence="9">
    <location>
        <begin position="185"/>
        <end position="207"/>
    </location>
</feature>
<dbReference type="InterPro" id="IPR016140">
    <property type="entry name" value="Bifunc_inhib/LTP/seed_store"/>
</dbReference>
<evidence type="ECO:0000256" key="9">
    <source>
        <dbReference type="SAM" id="Phobius"/>
    </source>
</evidence>
<evidence type="ECO:0000313" key="11">
    <source>
        <dbReference type="EMBL" id="KAL2559945.1"/>
    </source>
</evidence>
<keyword evidence="3" id="KW-1003">Cell membrane</keyword>
<dbReference type="PANTHER" id="PTHR33044">
    <property type="entry name" value="BIFUNCTIONAL INHIBITOR/LIPID-TRANSFER PROTEIN/SEED STORAGE 2S ALBUMIN SUPERFAMILY PROTEIN-RELATED"/>
    <property type="match status" value="1"/>
</dbReference>
<accession>A0ABD1XE36</accession>
<dbReference type="Gene3D" id="1.10.110.10">
    <property type="entry name" value="Plant lipid-transfer and hydrophobic proteins"/>
    <property type="match status" value="1"/>
</dbReference>
<dbReference type="Proteomes" id="UP001604277">
    <property type="component" value="Unassembled WGS sequence"/>
</dbReference>
<dbReference type="GO" id="GO:0005886">
    <property type="term" value="C:plasma membrane"/>
    <property type="evidence" value="ECO:0007669"/>
    <property type="project" value="UniProtKB-SubCell"/>
</dbReference>
<dbReference type="Pfam" id="PF14368">
    <property type="entry name" value="LTP_2"/>
    <property type="match status" value="1"/>
</dbReference>
<comment type="similarity">
    <text evidence="2">Belongs to the plant LTP family.</text>
</comment>
<name>A0ABD1XE36_9LAMI</name>
<dbReference type="InterPro" id="IPR036312">
    <property type="entry name" value="Bifun_inhib/LTP/seed_sf"/>
</dbReference>
<keyword evidence="7" id="KW-0325">Glycoprotein</keyword>
<keyword evidence="12" id="KW-1185">Reference proteome</keyword>
<feature type="domain" description="Bifunctional inhibitor/plant lipid transfer protein/seed storage helical" evidence="10">
    <location>
        <begin position="53"/>
        <end position="141"/>
    </location>
</feature>
<evidence type="ECO:0000313" key="12">
    <source>
        <dbReference type="Proteomes" id="UP001604277"/>
    </source>
</evidence>
<dbReference type="AlphaFoldDB" id="A0ABD1XE36"/>